<name>A0A511XKV0_9PROT</name>
<dbReference type="EMBL" id="BJYG01000021">
    <property type="protein sequence ID" value="GEN63560.1"/>
    <property type="molecule type" value="Genomic_DNA"/>
</dbReference>
<accession>A0A511XKV0</accession>
<protein>
    <submittedName>
        <fullName evidence="1">Uncharacterized protein</fullName>
    </submittedName>
</protein>
<reference evidence="1 2" key="1">
    <citation type="submission" date="2019-07" db="EMBL/GenBank/DDBJ databases">
        <title>Whole genome shotgun sequence of Acetobacter oeni NBRC 105207.</title>
        <authorList>
            <person name="Hosoyama A."/>
            <person name="Uohara A."/>
            <person name="Ohji S."/>
            <person name="Ichikawa N."/>
        </authorList>
    </citation>
    <scope>NUCLEOTIDE SEQUENCE [LARGE SCALE GENOMIC DNA]</scope>
    <source>
        <strain evidence="1 2">NBRC 105207</strain>
    </source>
</reference>
<proteinExistence type="predicted"/>
<sequence>METMDTGGWGLICARDQWVREMRHRLDMRDRTRTSPGVESAMKRKKIAKGVRRTVMTVLFPVTKTVFP</sequence>
<comment type="caution">
    <text evidence="1">The sequence shown here is derived from an EMBL/GenBank/DDBJ whole genome shotgun (WGS) entry which is preliminary data.</text>
</comment>
<evidence type="ECO:0000313" key="2">
    <source>
        <dbReference type="Proteomes" id="UP000321746"/>
    </source>
</evidence>
<organism evidence="1 2">
    <name type="scientific">Acetobacter oeni</name>
    <dbReference type="NCBI Taxonomy" id="304077"/>
    <lineage>
        <taxon>Bacteria</taxon>
        <taxon>Pseudomonadati</taxon>
        <taxon>Pseudomonadota</taxon>
        <taxon>Alphaproteobacteria</taxon>
        <taxon>Acetobacterales</taxon>
        <taxon>Acetobacteraceae</taxon>
        <taxon>Acetobacter</taxon>
    </lineage>
</organism>
<dbReference type="Proteomes" id="UP000321746">
    <property type="component" value="Unassembled WGS sequence"/>
</dbReference>
<evidence type="ECO:0000313" key="1">
    <source>
        <dbReference type="EMBL" id="GEN63560.1"/>
    </source>
</evidence>
<dbReference type="RefSeq" id="WP_146888268.1">
    <property type="nucleotide sequence ID" value="NZ_BJYG01000021.1"/>
</dbReference>
<gene>
    <name evidence="1" type="ORF">AOE01nite_17840</name>
</gene>
<keyword evidence="2" id="KW-1185">Reference proteome</keyword>
<dbReference type="AlphaFoldDB" id="A0A511XKV0"/>